<organism evidence="1 2">
    <name type="scientific">Flavisolibacter ginsengisoli DSM 18119</name>
    <dbReference type="NCBI Taxonomy" id="1121884"/>
    <lineage>
        <taxon>Bacteria</taxon>
        <taxon>Pseudomonadati</taxon>
        <taxon>Bacteroidota</taxon>
        <taxon>Chitinophagia</taxon>
        <taxon>Chitinophagales</taxon>
        <taxon>Chitinophagaceae</taxon>
        <taxon>Flavisolibacter</taxon>
    </lineage>
</organism>
<keyword evidence="2" id="KW-1185">Reference proteome</keyword>
<proteinExistence type="predicted"/>
<protein>
    <submittedName>
        <fullName evidence="1">GxxExxY protein</fullName>
    </submittedName>
</protein>
<name>A0A1M5E5R3_9BACT</name>
<dbReference type="EMBL" id="FQUU01000017">
    <property type="protein sequence ID" value="SHF74525.1"/>
    <property type="molecule type" value="Genomic_DNA"/>
</dbReference>
<evidence type="ECO:0000313" key="1">
    <source>
        <dbReference type="EMBL" id="SHF74525.1"/>
    </source>
</evidence>
<dbReference type="NCBIfam" id="TIGR04256">
    <property type="entry name" value="GxxExxY"/>
    <property type="match status" value="1"/>
</dbReference>
<dbReference type="Proteomes" id="UP000184048">
    <property type="component" value="Unassembled WGS sequence"/>
</dbReference>
<dbReference type="InterPro" id="IPR026350">
    <property type="entry name" value="GxxExxY"/>
</dbReference>
<sequence>MDKAEKIFIENVGKEIVDIAYQLHTALGPGLLESVYEKCFCYELTKRELSFISQKKVPIVYDNLIFEEGLRLDLLVEDCVIVELKAQENFHPVWEAQLLSYLKLTNNNWVI</sequence>
<dbReference type="STRING" id="1121884.SAMN02745131_03431"/>
<evidence type="ECO:0000313" key="2">
    <source>
        <dbReference type="Proteomes" id="UP000184048"/>
    </source>
</evidence>
<dbReference type="Pfam" id="PF13366">
    <property type="entry name" value="PDDEXK_3"/>
    <property type="match status" value="1"/>
</dbReference>
<dbReference type="AlphaFoldDB" id="A0A1M5E5R3"/>
<accession>A0A1M5E5R3</accession>
<gene>
    <name evidence="1" type="ORF">SAMN02745131_03431</name>
</gene>
<reference evidence="1 2" key="1">
    <citation type="submission" date="2016-11" db="EMBL/GenBank/DDBJ databases">
        <authorList>
            <person name="Jaros S."/>
            <person name="Januszkiewicz K."/>
            <person name="Wedrychowicz H."/>
        </authorList>
    </citation>
    <scope>NUCLEOTIDE SEQUENCE [LARGE SCALE GENOMIC DNA]</scope>
    <source>
        <strain evidence="1 2">DSM 18119</strain>
    </source>
</reference>
<dbReference type="RefSeq" id="WP_245793193.1">
    <property type="nucleotide sequence ID" value="NZ_FQUU01000017.1"/>
</dbReference>